<organism evidence="8">
    <name type="scientific">Corethrella appendiculata</name>
    <dbReference type="NCBI Taxonomy" id="1370023"/>
    <lineage>
        <taxon>Eukaryota</taxon>
        <taxon>Metazoa</taxon>
        <taxon>Ecdysozoa</taxon>
        <taxon>Arthropoda</taxon>
        <taxon>Hexapoda</taxon>
        <taxon>Insecta</taxon>
        <taxon>Pterygota</taxon>
        <taxon>Neoptera</taxon>
        <taxon>Endopterygota</taxon>
        <taxon>Diptera</taxon>
        <taxon>Nematocera</taxon>
        <taxon>Culicoidea</taxon>
        <taxon>Chaoboridae</taxon>
        <taxon>Corethrella</taxon>
    </lineage>
</organism>
<comment type="subcellular location">
    <subcellularLocation>
        <location evidence="1">Golgi apparatus membrane</location>
        <topology evidence="1">Peripheral membrane protein</topology>
    </subcellularLocation>
</comment>
<dbReference type="GO" id="GO:0017119">
    <property type="term" value="C:Golgi transport complex"/>
    <property type="evidence" value="ECO:0007669"/>
    <property type="project" value="InterPro"/>
</dbReference>
<dbReference type="InterPro" id="IPR048485">
    <property type="entry name" value="COG5_helical"/>
</dbReference>
<protein>
    <recommendedName>
        <fullName evidence="2">Conserved oligomeric Golgi complex subunit 5</fullName>
    </recommendedName>
</protein>
<dbReference type="InterPro" id="IPR049176">
    <property type="entry name" value="COG5_N"/>
</dbReference>
<evidence type="ECO:0000256" key="4">
    <source>
        <dbReference type="ARBA" id="ARBA00023136"/>
    </source>
</evidence>
<reference evidence="8" key="1">
    <citation type="journal article" date="2014" name="Insect Biochem. Mol. Biol.">
        <title>An insight into the sialome of the frog biting fly, Corethrella appendiculata.</title>
        <authorList>
            <person name="Ribeiro J.M.C."/>
            <person name="Chagas A.C."/>
            <person name="Pham V.M."/>
            <person name="Lounibos L.P."/>
            <person name="Calvo E."/>
        </authorList>
    </citation>
    <scope>NUCLEOTIDE SEQUENCE</scope>
    <source>
        <tissue evidence="8">Salivary glands</tissue>
    </source>
</reference>
<evidence type="ECO:0000259" key="6">
    <source>
        <dbReference type="Pfam" id="PF10392"/>
    </source>
</evidence>
<evidence type="ECO:0000259" key="7">
    <source>
        <dbReference type="Pfam" id="PF20649"/>
    </source>
</evidence>
<dbReference type="GO" id="GO:0006891">
    <property type="term" value="P:intra-Golgi vesicle-mediated transport"/>
    <property type="evidence" value="ECO:0007669"/>
    <property type="project" value="InterPro"/>
</dbReference>
<sequence length="763" mass="86402">MKEDICEQIENDEFFQHFLNKNKSDGTSAELKSLLTFGEQISKLSQGLESISNELQSQVRAQHTVLLSQAEHVGKLNHALNTVGSHVDSLQKIGNKLKQQISTPYEMMENQTKVLSRLHEASHLLRQTNRFLQLHSQLEVSGNHIEQARILYELESLDEADLNRIDFIRDEKATVLTIKQRLNHIANRDLNSGLHSNDEDQVKTCLEIFSNLHTLRKCLENLLETFVNEIKHSIKECFAGTDVSKLQSNQSSSNLKLGKSTSEKAQQQQLKGPGKAPNLTTSQHFRTKLWLALEWLFQEEIVDYCKHAILIQKSLNHLSVTDDQSVNFEEIFWKKLESLLTNSFKKAPSHILQCLQQGLPKLLTLSKALECKLEKKFTLSESVFASLEAGYLEKCANNLKSSLIGIDYPNQEIVDNLLRAASSEFSSAIVDDRLCGQVAGVFCVCNKELWSKIESNVKLGTDSKQVVDNPNACQLQNTTLANLIFYHRDGVHRMMSNLGVNFTQTSAAEKIEQNLKEGRTITLVILQQLIASMNSTVSIILLSMHREPGLNSSNISTNSSSMYMKELQEFIQRAWNAHIATFNDKQCVEKCAIDLATNCIELFVQNLATLRPISDAGRLRLKSDCLHLENLLKLILTNNELSILGKSYRLLRAISTLITLPAEELVKQTSDTAGTVSSHIILFILFAHAKSPDLMSPHVTIGWTNEKFIQWMNEHQSEKERLELISGALQKYRNVIRQKNLTQYDPIYPFISSFLENSLKMLQ</sequence>
<feature type="region of interest" description="Disordered" evidence="5">
    <location>
        <begin position="252"/>
        <end position="279"/>
    </location>
</feature>
<evidence type="ECO:0000256" key="3">
    <source>
        <dbReference type="ARBA" id="ARBA00023034"/>
    </source>
</evidence>
<feature type="domain" description="Conserved oligomeric Golgi complex subunit 5 helical" evidence="7">
    <location>
        <begin position="162"/>
        <end position="367"/>
    </location>
</feature>
<dbReference type="PANTHER" id="PTHR13228">
    <property type="entry name" value="CONSERVED OLIGOMERIC GOLGI COMPLEX COMPONENT 5"/>
    <property type="match status" value="1"/>
</dbReference>
<evidence type="ECO:0000256" key="5">
    <source>
        <dbReference type="SAM" id="MobiDB-lite"/>
    </source>
</evidence>
<dbReference type="Pfam" id="PF10392">
    <property type="entry name" value="COG5_N"/>
    <property type="match status" value="1"/>
</dbReference>
<name>U5EKK1_9DIPT</name>
<accession>U5EKK1</accession>
<dbReference type="AlphaFoldDB" id="U5EKK1"/>
<dbReference type="EMBL" id="GANO01001781">
    <property type="protein sequence ID" value="JAB58090.1"/>
    <property type="molecule type" value="mRNA"/>
</dbReference>
<dbReference type="GO" id="GO:0000139">
    <property type="term" value="C:Golgi membrane"/>
    <property type="evidence" value="ECO:0007669"/>
    <property type="project" value="UniProtKB-SubCell"/>
</dbReference>
<dbReference type="InterPro" id="IPR019465">
    <property type="entry name" value="Cog5"/>
</dbReference>
<keyword evidence="3" id="KW-0333">Golgi apparatus</keyword>
<dbReference type="PANTHER" id="PTHR13228:SF3">
    <property type="entry name" value="CONSERVED OLIGOMERIC GOLGI COMPLEX SUBUNIT 5"/>
    <property type="match status" value="1"/>
</dbReference>
<dbReference type="Pfam" id="PF20649">
    <property type="entry name" value="COG5_C"/>
    <property type="match status" value="1"/>
</dbReference>
<keyword evidence="4" id="KW-0472">Membrane</keyword>
<proteinExistence type="evidence at transcript level"/>
<evidence type="ECO:0000256" key="1">
    <source>
        <dbReference type="ARBA" id="ARBA00004395"/>
    </source>
</evidence>
<evidence type="ECO:0000256" key="2">
    <source>
        <dbReference type="ARBA" id="ARBA00020974"/>
    </source>
</evidence>
<feature type="domain" description="Conserved oligomeric Golgi complex subunit 5 N-terminal" evidence="6">
    <location>
        <begin position="35"/>
        <end position="138"/>
    </location>
</feature>
<evidence type="ECO:0000313" key="8">
    <source>
        <dbReference type="EMBL" id="JAB58090.1"/>
    </source>
</evidence>